<dbReference type="EMBL" id="RCHU02000019">
    <property type="protein sequence ID" value="KAL3565185.1"/>
    <property type="molecule type" value="Genomic_DNA"/>
</dbReference>
<protein>
    <submittedName>
        <fullName evidence="1">Uncharacterized protein</fullName>
    </submittedName>
</protein>
<organism evidence="1 2">
    <name type="scientific">Populus alba</name>
    <name type="common">White poplar</name>
    <dbReference type="NCBI Taxonomy" id="43335"/>
    <lineage>
        <taxon>Eukaryota</taxon>
        <taxon>Viridiplantae</taxon>
        <taxon>Streptophyta</taxon>
        <taxon>Embryophyta</taxon>
        <taxon>Tracheophyta</taxon>
        <taxon>Spermatophyta</taxon>
        <taxon>Magnoliopsida</taxon>
        <taxon>eudicotyledons</taxon>
        <taxon>Gunneridae</taxon>
        <taxon>Pentapetalae</taxon>
        <taxon>rosids</taxon>
        <taxon>fabids</taxon>
        <taxon>Malpighiales</taxon>
        <taxon>Salicaceae</taxon>
        <taxon>Saliceae</taxon>
        <taxon>Populus</taxon>
    </lineage>
</organism>
<keyword evidence="2" id="KW-1185">Reference proteome</keyword>
<name>A0ACC4AGC9_POPAL</name>
<evidence type="ECO:0000313" key="2">
    <source>
        <dbReference type="Proteomes" id="UP000309997"/>
    </source>
</evidence>
<proteinExistence type="predicted"/>
<evidence type="ECO:0000313" key="1">
    <source>
        <dbReference type="EMBL" id="KAL3565185.1"/>
    </source>
</evidence>
<dbReference type="Proteomes" id="UP000309997">
    <property type="component" value="Unassembled WGS sequence"/>
</dbReference>
<comment type="caution">
    <text evidence="1">The sequence shown here is derived from an EMBL/GenBank/DDBJ whole genome shotgun (WGS) entry which is preliminary data.</text>
</comment>
<reference evidence="1 2" key="1">
    <citation type="journal article" date="2024" name="Plant Biotechnol. J.">
        <title>Genome and CRISPR/Cas9 system of a widespread forest tree (Populus alba) in the world.</title>
        <authorList>
            <person name="Liu Y.J."/>
            <person name="Jiang P.F."/>
            <person name="Han X.M."/>
            <person name="Li X.Y."/>
            <person name="Wang H.M."/>
            <person name="Wang Y.J."/>
            <person name="Wang X.X."/>
            <person name="Zeng Q.Y."/>
        </authorList>
    </citation>
    <scope>NUCLEOTIDE SEQUENCE [LARGE SCALE GENOMIC DNA]</scope>
    <source>
        <strain evidence="2">cv. PAL-ZL1</strain>
    </source>
</reference>
<gene>
    <name evidence="1" type="ORF">D5086_033231</name>
</gene>
<accession>A0ACC4AGC9</accession>
<sequence length="139" mass="15407">MAPGPDGYSSLFFKKAWSIVGGDLCAAVKDFFASGHLLKQVNHLIIALVPKSSNANLAADFRPISCCNVIYKVISKILAGRMAHALHDIITPAQNAFLGGRNMADNIHLMQELLRHYRRKRASPRCIIKIDFRKAFDSV</sequence>